<keyword evidence="3" id="KW-1185">Reference proteome</keyword>
<organism evidence="2 3">
    <name type="scientific">Pelagomonas calceolata</name>
    <dbReference type="NCBI Taxonomy" id="35677"/>
    <lineage>
        <taxon>Eukaryota</taxon>
        <taxon>Sar</taxon>
        <taxon>Stramenopiles</taxon>
        <taxon>Ochrophyta</taxon>
        <taxon>Pelagophyceae</taxon>
        <taxon>Pelagomonadales</taxon>
        <taxon>Pelagomonadaceae</taxon>
        <taxon>Pelagomonas</taxon>
    </lineage>
</organism>
<reference evidence="2" key="1">
    <citation type="submission" date="2021-11" db="EMBL/GenBank/DDBJ databases">
        <authorList>
            <consortium name="Genoscope - CEA"/>
            <person name="William W."/>
        </authorList>
    </citation>
    <scope>NUCLEOTIDE SEQUENCE</scope>
</reference>
<dbReference type="AlphaFoldDB" id="A0A8J2T0W4"/>
<feature type="region of interest" description="Disordered" evidence="1">
    <location>
        <begin position="1"/>
        <end position="27"/>
    </location>
</feature>
<evidence type="ECO:0000313" key="3">
    <source>
        <dbReference type="Proteomes" id="UP000789595"/>
    </source>
</evidence>
<dbReference type="EMBL" id="CAKKNE010000006">
    <property type="protein sequence ID" value="CAH0378881.1"/>
    <property type="molecule type" value="Genomic_DNA"/>
</dbReference>
<protein>
    <submittedName>
        <fullName evidence="2">Uncharacterized protein</fullName>
    </submittedName>
</protein>
<sequence length="171" mass="18459">MPPRRIKKDPKADWPFDADGQQVHPRSERGLLLKGLLKPLPKKGEVPDCLLVEPFTEEVVPANAAAVLAHLPSAGSDAAYCYAKPPGDADVYKLHGADNRAPEALPTLTVEHDPDDLAKVKAAIDGDGEPPLYYNPATGFEFEWVVPPPGFYSVKEGWSSSKTKAECVAMA</sequence>
<proteinExistence type="predicted"/>
<comment type="caution">
    <text evidence="2">The sequence shown here is derived from an EMBL/GenBank/DDBJ whole genome shotgun (WGS) entry which is preliminary data.</text>
</comment>
<gene>
    <name evidence="2" type="ORF">PECAL_6P04780</name>
</gene>
<accession>A0A8J2T0W4</accession>
<dbReference type="OrthoDB" id="10502749at2759"/>
<name>A0A8J2T0W4_9STRA</name>
<evidence type="ECO:0000256" key="1">
    <source>
        <dbReference type="SAM" id="MobiDB-lite"/>
    </source>
</evidence>
<dbReference type="Proteomes" id="UP000789595">
    <property type="component" value="Unassembled WGS sequence"/>
</dbReference>
<evidence type="ECO:0000313" key="2">
    <source>
        <dbReference type="EMBL" id="CAH0378881.1"/>
    </source>
</evidence>